<evidence type="ECO:0000313" key="2">
    <source>
        <dbReference type="Proteomes" id="UP000053776"/>
    </source>
</evidence>
<reference evidence="1 2" key="1">
    <citation type="submission" date="2011-08" db="EMBL/GenBank/DDBJ databases">
        <title>The Genome Sequence of Plasmodium vivax Mauritania I.</title>
        <authorList>
            <consortium name="The Broad Institute Genome Sequencing Platform"/>
            <consortium name="The Broad Institute Genome Sequencing Center for Infectious Disease"/>
            <person name="Neafsey D."/>
            <person name="Carlton J."/>
            <person name="Barnwell J."/>
            <person name="Collins W."/>
            <person name="Escalante A."/>
            <person name="Mullikin J."/>
            <person name="Saul A."/>
            <person name="Guigo R."/>
            <person name="Camara F."/>
            <person name="Young S.K."/>
            <person name="Zeng Q."/>
            <person name="Gargeya S."/>
            <person name="Fitzgerald M."/>
            <person name="Haas B."/>
            <person name="Abouelleil A."/>
            <person name="Alvarado L."/>
            <person name="Arachchi H.M."/>
            <person name="Berlin A."/>
            <person name="Brown A."/>
            <person name="Chapman S.B."/>
            <person name="Chen Z."/>
            <person name="Dunbar C."/>
            <person name="Freedman E."/>
            <person name="Gearin G."/>
            <person name="Gellesch M."/>
            <person name="Goldberg J."/>
            <person name="Griggs A."/>
            <person name="Gujja S."/>
            <person name="Heiman D."/>
            <person name="Howarth C."/>
            <person name="Larson L."/>
            <person name="Lui A."/>
            <person name="MacDonald P.J.P."/>
            <person name="Montmayeur A."/>
            <person name="Murphy C."/>
            <person name="Neiman D."/>
            <person name="Pearson M."/>
            <person name="Priest M."/>
            <person name="Roberts A."/>
            <person name="Saif S."/>
            <person name="Shea T."/>
            <person name="Shenoy N."/>
            <person name="Sisk P."/>
            <person name="Stolte C."/>
            <person name="Sykes S."/>
            <person name="Wortman J."/>
            <person name="Nusbaum C."/>
            <person name="Birren B."/>
        </authorList>
    </citation>
    <scope>NUCLEOTIDE SEQUENCE [LARGE SCALE GENOMIC DNA]</scope>
    <source>
        <strain evidence="1 2">Mauritania I</strain>
    </source>
</reference>
<gene>
    <name evidence="1" type="ORF">PVMG_04515</name>
</gene>
<dbReference type="Proteomes" id="UP000053776">
    <property type="component" value="Unassembled WGS sequence"/>
</dbReference>
<evidence type="ECO:0000313" key="1">
    <source>
        <dbReference type="EMBL" id="KMZ89685.1"/>
    </source>
</evidence>
<dbReference type="OrthoDB" id="388548at2759"/>
<organism evidence="1 2">
    <name type="scientific">Plasmodium vivax Mauritania I</name>
    <dbReference type="NCBI Taxonomy" id="1035515"/>
    <lineage>
        <taxon>Eukaryota</taxon>
        <taxon>Sar</taxon>
        <taxon>Alveolata</taxon>
        <taxon>Apicomplexa</taxon>
        <taxon>Aconoidasida</taxon>
        <taxon>Haemosporida</taxon>
        <taxon>Plasmodiidae</taxon>
        <taxon>Plasmodium</taxon>
        <taxon>Plasmodium (Plasmodium)</taxon>
    </lineage>
</organism>
<dbReference type="EMBL" id="KQ235146">
    <property type="protein sequence ID" value="KMZ89685.1"/>
    <property type="molecule type" value="Genomic_DNA"/>
</dbReference>
<dbReference type="AlphaFoldDB" id="A0A0J9T2P5"/>
<name>A0A0J9T2P5_PLAVI</name>
<proteinExistence type="predicted"/>
<accession>A0A0J9T2P5</accession>
<protein>
    <recommendedName>
        <fullName evidence="3">PIR Superfamily Protein</fullName>
    </recommendedName>
</protein>
<sequence>MKRILKNTEDKDYCPCQKYLKDCVDIYRGMKEQFCTSEKRENNKNICYELEQFPFYYSYITNDVEIKKRIPDIQSGERDEFTPVGKFFRFGNKNNTKITSNFDKEIENELFNVIQKDSNIKDIHSKYNIGYEPI</sequence>
<evidence type="ECO:0008006" key="3">
    <source>
        <dbReference type="Google" id="ProtNLM"/>
    </source>
</evidence>